<reference evidence="2" key="1">
    <citation type="submission" date="2014-09" db="EMBL/GenBank/DDBJ databases">
        <authorList>
            <person name="Magalhaes I.L.F."/>
            <person name="Oliveira U."/>
            <person name="Santos F.R."/>
            <person name="Vidigal T.H.D.A."/>
            <person name="Brescovit A.D."/>
            <person name="Santos A.J."/>
        </authorList>
    </citation>
    <scope>NUCLEOTIDE SEQUENCE</scope>
    <source>
        <tissue evidence="2">Shoot tissue taken approximately 20 cm above the soil surface</tissue>
    </source>
</reference>
<name>A0A0A9FY64_ARUDO</name>
<protein>
    <submittedName>
        <fullName evidence="2">Uncharacterized protein</fullName>
    </submittedName>
</protein>
<keyword evidence="1" id="KW-1133">Transmembrane helix</keyword>
<proteinExistence type="predicted"/>
<dbReference type="EMBL" id="GBRH01182645">
    <property type="protein sequence ID" value="JAE15251.1"/>
    <property type="molecule type" value="Transcribed_RNA"/>
</dbReference>
<organism evidence="2">
    <name type="scientific">Arundo donax</name>
    <name type="common">Giant reed</name>
    <name type="synonym">Donax arundinaceus</name>
    <dbReference type="NCBI Taxonomy" id="35708"/>
    <lineage>
        <taxon>Eukaryota</taxon>
        <taxon>Viridiplantae</taxon>
        <taxon>Streptophyta</taxon>
        <taxon>Embryophyta</taxon>
        <taxon>Tracheophyta</taxon>
        <taxon>Spermatophyta</taxon>
        <taxon>Magnoliopsida</taxon>
        <taxon>Liliopsida</taxon>
        <taxon>Poales</taxon>
        <taxon>Poaceae</taxon>
        <taxon>PACMAD clade</taxon>
        <taxon>Arundinoideae</taxon>
        <taxon>Arundineae</taxon>
        <taxon>Arundo</taxon>
    </lineage>
</organism>
<keyword evidence="1" id="KW-0472">Membrane</keyword>
<sequence>MFVISRAIAQFISINRYVACIFCTNSTLFSVLFLLYITAYLL</sequence>
<dbReference type="AlphaFoldDB" id="A0A0A9FY64"/>
<accession>A0A0A9FY64</accession>
<reference evidence="2" key="2">
    <citation type="journal article" date="2015" name="Data Brief">
        <title>Shoot transcriptome of the giant reed, Arundo donax.</title>
        <authorList>
            <person name="Barrero R.A."/>
            <person name="Guerrero F.D."/>
            <person name="Moolhuijzen P."/>
            <person name="Goolsby J.A."/>
            <person name="Tidwell J."/>
            <person name="Bellgard S.E."/>
            <person name="Bellgard M.I."/>
        </authorList>
    </citation>
    <scope>NUCLEOTIDE SEQUENCE</scope>
    <source>
        <tissue evidence="2">Shoot tissue taken approximately 20 cm above the soil surface</tissue>
    </source>
</reference>
<evidence type="ECO:0000313" key="2">
    <source>
        <dbReference type="EMBL" id="JAE15251.1"/>
    </source>
</evidence>
<feature type="transmembrane region" description="Helical" evidence="1">
    <location>
        <begin position="20"/>
        <end position="41"/>
    </location>
</feature>
<keyword evidence="1" id="KW-0812">Transmembrane</keyword>
<evidence type="ECO:0000256" key="1">
    <source>
        <dbReference type="SAM" id="Phobius"/>
    </source>
</evidence>